<sequence length="107" mass="12393">MEKFDIWPLFLTMQKISKGPFNSSSLKPLYCVREIYYTNVPLQVAECIVGVKSQLDMRNSNLGKSLPCYKWLDLHFHRITEYSGFDEIEKKCQVQLLSEQTAQGSNP</sequence>
<dbReference type="AlphaFoldDB" id="A0A8K1LG49"/>
<proteinExistence type="predicted"/>
<evidence type="ECO:0000313" key="2">
    <source>
        <dbReference type="Proteomes" id="UP000796761"/>
    </source>
</evidence>
<evidence type="ECO:0000313" key="1">
    <source>
        <dbReference type="EMBL" id="TRZ12453.1"/>
    </source>
</evidence>
<protein>
    <submittedName>
        <fullName evidence="1">Uncharacterized protein</fullName>
    </submittedName>
</protein>
<accession>A0A8K1LG49</accession>
<dbReference type="EMBL" id="SWJQ01000589">
    <property type="protein sequence ID" value="TRZ12453.1"/>
    <property type="molecule type" value="Genomic_DNA"/>
</dbReference>
<comment type="caution">
    <text evidence="1">The sequence shown here is derived from an EMBL/GenBank/DDBJ whole genome shotgun (WGS) entry which is preliminary data.</text>
</comment>
<name>A0A8K1LG49_9PASS</name>
<keyword evidence="2" id="KW-1185">Reference proteome</keyword>
<dbReference type="Proteomes" id="UP000796761">
    <property type="component" value="Unassembled WGS sequence"/>
</dbReference>
<gene>
    <name evidence="1" type="ORF">HGM15179_014658</name>
</gene>
<reference evidence="1" key="1">
    <citation type="submission" date="2019-04" db="EMBL/GenBank/DDBJ databases">
        <title>Genome assembly of Zosterops borbonicus 15179.</title>
        <authorList>
            <person name="Leroy T."/>
            <person name="Anselmetti Y."/>
            <person name="Tilak M.-K."/>
            <person name="Nabholz B."/>
        </authorList>
    </citation>
    <scope>NUCLEOTIDE SEQUENCE</scope>
    <source>
        <strain evidence="1">HGM_15179</strain>
        <tissue evidence="1">Muscle</tissue>
    </source>
</reference>
<organism evidence="1 2">
    <name type="scientific">Zosterops borbonicus</name>
    <dbReference type="NCBI Taxonomy" id="364589"/>
    <lineage>
        <taxon>Eukaryota</taxon>
        <taxon>Metazoa</taxon>
        <taxon>Chordata</taxon>
        <taxon>Craniata</taxon>
        <taxon>Vertebrata</taxon>
        <taxon>Euteleostomi</taxon>
        <taxon>Archelosauria</taxon>
        <taxon>Archosauria</taxon>
        <taxon>Dinosauria</taxon>
        <taxon>Saurischia</taxon>
        <taxon>Theropoda</taxon>
        <taxon>Coelurosauria</taxon>
        <taxon>Aves</taxon>
        <taxon>Neognathae</taxon>
        <taxon>Neoaves</taxon>
        <taxon>Telluraves</taxon>
        <taxon>Australaves</taxon>
        <taxon>Passeriformes</taxon>
        <taxon>Sylvioidea</taxon>
        <taxon>Zosteropidae</taxon>
        <taxon>Zosterops</taxon>
    </lineage>
</organism>